<dbReference type="Proteomes" id="UP000001876">
    <property type="component" value="Unassembled WGS sequence"/>
</dbReference>
<reference evidence="2 3" key="1">
    <citation type="journal article" date="2009" name="Science">
        <title>Green evolution and dynamic adaptations revealed by genomes of the marine picoeukaryotes Micromonas.</title>
        <authorList>
            <person name="Worden A.Z."/>
            <person name="Lee J.H."/>
            <person name="Mock T."/>
            <person name="Rouze P."/>
            <person name="Simmons M.P."/>
            <person name="Aerts A.L."/>
            <person name="Allen A.E."/>
            <person name="Cuvelier M.L."/>
            <person name="Derelle E."/>
            <person name="Everett M.V."/>
            <person name="Foulon E."/>
            <person name="Grimwood J."/>
            <person name="Gundlach H."/>
            <person name="Henrissat B."/>
            <person name="Napoli C."/>
            <person name="McDonald S.M."/>
            <person name="Parker M.S."/>
            <person name="Rombauts S."/>
            <person name="Salamov A."/>
            <person name="Von Dassow P."/>
            <person name="Badger J.H."/>
            <person name="Coutinho P.M."/>
            <person name="Demir E."/>
            <person name="Dubchak I."/>
            <person name="Gentemann C."/>
            <person name="Eikrem W."/>
            <person name="Gready J.E."/>
            <person name="John U."/>
            <person name="Lanier W."/>
            <person name="Lindquist E.A."/>
            <person name="Lucas S."/>
            <person name="Mayer K.F."/>
            <person name="Moreau H."/>
            <person name="Not F."/>
            <person name="Otillar R."/>
            <person name="Panaud O."/>
            <person name="Pangilinan J."/>
            <person name="Paulsen I."/>
            <person name="Piegu B."/>
            <person name="Poliakov A."/>
            <person name="Robbens S."/>
            <person name="Schmutz J."/>
            <person name="Toulza E."/>
            <person name="Wyss T."/>
            <person name="Zelensky A."/>
            <person name="Zhou K."/>
            <person name="Armbrust E.V."/>
            <person name="Bhattacharya D."/>
            <person name="Goodenough U.W."/>
            <person name="Van de Peer Y."/>
            <person name="Grigoriev I.V."/>
        </authorList>
    </citation>
    <scope>NUCLEOTIDE SEQUENCE [LARGE SCALE GENOMIC DNA]</scope>
    <source>
        <strain evidence="2 3">CCMP1545</strain>
    </source>
</reference>
<dbReference type="EMBL" id="GG663742">
    <property type="protein sequence ID" value="EEH55060.1"/>
    <property type="molecule type" value="Genomic_DNA"/>
</dbReference>
<dbReference type="InterPro" id="IPR011990">
    <property type="entry name" value="TPR-like_helical_dom_sf"/>
</dbReference>
<feature type="region of interest" description="Disordered" evidence="1">
    <location>
        <begin position="60"/>
        <end position="91"/>
    </location>
</feature>
<name>C1MYK4_MICPC</name>
<sequence>MSGKRSRGPWTLESMEIAARQSVDAAMDLGRRYREGDGVEQSDKEALRCFLQAVALRDAPPPAPPLAAATAKPGGSERRDHHTPAAPAPRDFNDVNKDVACLVFAHLRRYRDRVALSRVSKVWRDASKEAASLPDRLELGNHWYIGRRNDRFYNWVTMCTLLGRMIEYLMQHNGVLTLPKQRVHDLLVSVFLNDDEAYFCDDAACFGEFELMKWLRQHDYPWSEHTCKDVAYGGHLHVLKWARENGAPWDIRTCQYAAQNKHWHILRYAIDNGCPGAERYYSWYYSVLPPA</sequence>
<dbReference type="GeneID" id="9686020"/>
<dbReference type="SMART" id="SM00671">
    <property type="entry name" value="SEL1"/>
    <property type="match status" value="1"/>
</dbReference>
<dbReference type="RefSeq" id="XP_003060291.1">
    <property type="nucleotide sequence ID" value="XM_003060245.1"/>
</dbReference>
<dbReference type="AlphaFoldDB" id="C1MYK4"/>
<organism evidence="3">
    <name type="scientific">Micromonas pusilla (strain CCMP1545)</name>
    <name type="common">Picoplanktonic green alga</name>
    <dbReference type="NCBI Taxonomy" id="564608"/>
    <lineage>
        <taxon>Eukaryota</taxon>
        <taxon>Viridiplantae</taxon>
        <taxon>Chlorophyta</taxon>
        <taxon>Mamiellophyceae</taxon>
        <taxon>Mamiellales</taxon>
        <taxon>Mamiellaceae</taxon>
        <taxon>Micromonas</taxon>
    </lineage>
</organism>
<accession>C1MYK4</accession>
<protein>
    <submittedName>
        <fullName evidence="2">Predicted protein</fullName>
    </submittedName>
</protein>
<dbReference type="InterPro" id="IPR006597">
    <property type="entry name" value="Sel1-like"/>
</dbReference>
<dbReference type="Gene3D" id="1.25.40.10">
    <property type="entry name" value="Tetratricopeptide repeat domain"/>
    <property type="match status" value="1"/>
</dbReference>
<evidence type="ECO:0000313" key="2">
    <source>
        <dbReference type="EMBL" id="EEH55060.1"/>
    </source>
</evidence>
<keyword evidence="3" id="KW-1185">Reference proteome</keyword>
<evidence type="ECO:0000313" key="3">
    <source>
        <dbReference type="Proteomes" id="UP000001876"/>
    </source>
</evidence>
<dbReference type="KEGG" id="mpp:MICPUCDRAFT_59930"/>
<dbReference type="OMA" id="DERACLY"/>
<gene>
    <name evidence="2" type="ORF">MICPUCDRAFT_59930</name>
</gene>
<dbReference type="OrthoDB" id="67499at2759"/>
<evidence type="ECO:0000256" key="1">
    <source>
        <dbReference type="SAM" id="MobiDB-lite"/>
    </source>
</evidence>
<dbReference type="SUPFAM" id="SSF81901">
    <property type="entry name" value="HCP-like"/>
    <property type="match status" value="1"/>
</dbReference>
<dbReference type="SUPFAM" id="SSF140860">
    <property type="entry name" value="Pseudo ankyrin repeat-like"/>
    <property type="match status" value="1"/>
</dbReference>
<proteinExistence type="predicted"/>